<comment type="caution">
    <text evidence="9">The sequence shown here is derived from an EMBL/GenBank/DDBJ whole genome shotgun (WGS) entry which is preliminary data.</text>
</comment>
<dbReference type="GO" id="GO:0004821">
    <property type="term" value="F:histidine-tRNA ligase activity"/>
    <property type="evidence" value="ECO:0007669"/>
    <property type="project" value="UniProtKB-EC"/>
</dbReference>
<evidence type="ECO:0000256" key="2">
    <source>
        <dbReference type="ARBA" id="ARBA00012815"/>
    </source>
</evidence>
<proteinExistence type="inferred from homology"/>
<evidence type="ECO:0000256" key="3">
    <source>
        <dbReference type="ARBA" id="ARBA00022741"/>
    </source>
</evidence>
<accession>A0ABS2NMU7</accession>
<evidence type="ECO:0000259" key="8">
    <source>
        <dbReference type="PROSITE" id="PS50862"/>
    </source>
</evidence>
<feature type="domain" description="Aminoacyl-transfer RNA synthetases class-II family profile" evidence="8">
    <location>
        <begin position="1"/>
        <end position="346"/>
    </location>
</feature>
<dbReference type="PROSITE" id="PS50862">
    <property type="entry name" value="AA_TRNA_LIGASE_II"/>
    <property type="match status" value="1"/>
</dbReference>
<dbReference type="InterPro" id="IPR015807">
    <property type="entry name" value="His-tRNA-ligase"/>
</dbReference>
<reference evidence="9 10" key="1">
    <citation type="submission" date="2021-01" db="EMBL/GenBank/DDBJ databases">
        <title>Genomic Encyclopedia of Type Strains, Phase IV (KMG-IV): sequencing the most valuable type-strain genomes for metagenomic binning, comparative biology and taxonomic classification.</title>
        <authorList>
            <person name="Goeker M."/>
        </authorList>
    </citation>
    <scope>NUCLEOTIDE SEQUENCE [LARGE SCALE GENOMIC DNA]</scope>
    <source>
        <strain evidence="9 10">DSM 25890</strain>
    </source>
</reference>
<protein>
    <recommendedName>
        <fullName evidence="2 7">Histidine--tRNA ligase</fullName>
        <ecNumber evidence="2 7">6.1.1.21</ecNumber>
    </recommendedName>
</protein>
<dbReference type="InterPro" id="IPR045864">
    <property type="entry name" value="aa-tRNA-synth_II/BPL/LPL"/>
</dbReference>
<dbReference type="InterPro" id="IPR004516">
    <property type="entry name" value="HisRS/HisZ"/>
</dbReference>
<comment type="similarity">
    <text evidence="1">Belongs to the class-II aminoacyl-tRNA synthetase family.</text>
</comment>
<organism evidence="9 10">
    <name type="scientific">Alkaliphilus hydrothermalis</name>
    <dbReference type="NCBI Taxonomy" id="1482730"/>
    <lineage>
        <taxon>Bacteria</taxon>
        <taxon>Bacillati</taxon>
        <taxon>Bacillota</taxon>
        <taxon>Clostridia</taxon>
        <taxon>Peptostreptococcales</taxon>
        <taxon>Natronincolaceae</taxon>
        <taxon>Alkaliphilus</taxon>
    </lineage>
</organism>
<evidence type="ECO:0000256" key="6">
    <source>
        <dbReference type="ARBA" id="ARBA00047639"/>
    </source>
</evidence>
<dbReference type="EMBL" id="JAFBEE010000002">
    <property type="protein sequence ID" value="MBM7613899.1"/>
    <property type="molecule type" value="Genomic_DNA"/>
</dbReference>
<dbReference type="PIRSF" id="PIRSF001549">
    <property type="entry name" value="His-tRNA_synth"/>
    <property type="match status" value="1"/>
</dbReference>
<dbReference type="InterPro" id="IPR006195">
    <property type="entry name" value="aa-tRNA-synth_II"/>
</dbReference>
<keyword evidence="4" id="KW-0067">ATP-binding</keyword>
<keyword evidence="9" id="KW-0436">Ligase</keyword>
<evidence type="ECO:0000256" key="7">
    <source>
        <dbReference type="NCBIfam" id="TIGR00442"/>
    </source>
</evidence>
<dbReference type="Pfam" id="PF13393">
    <property type="entry name" value="tRNA-synt_His"/>
    <property type="match status" value="1"/>
</dbReference>
<dbReference type="InterPro" id="IPR041715">
    <property type="entry name" value="HisRS-like_core"/>
</dbReference>
<dbReference type="PANTHER" id="PTHR11476">
    <property type="entry name" value="HISTIDYL-TRNA SYNTHETASE"/>
    <property type="match status" value="1"/>
</dbReference>
<evidence type="ECO:0000256" key="5">
    <source>
        <dbReference type="ARBA" id="ARBA00022917"/>
    </source>
</evidence>
<dbReference type="EC" id="6.1.1.21" evidence="2 7"/>
<comment type="catalytic activity">
    <reaction evidence="6">
        <text>tRNA(His) + L-histidine + ATP = L-histidyl-tRNA(His) + AMP + diphosphate + H(+)</text>
        <dbReference type="Rhea" id="RHEA:17313"/>
        <dbReference type="Rhea" id="RHEA-COMP:9665"/>
        <dbReference type="Rhea" id="RHEA-COMP:9689"/>
        <dbReference type="ChEBI" id="CHEBI:15378"/>
        <dbReference type="ChEBI" id="CHEBI:30616"/>
        <dbReference type="ChEBI" id="CHEBI:33019"/>
        <dbReference type="ChEBI" id="CHEBI:57595"/>
        <dbReference type="ChEBI" id="CHEBI:78442"/>
        <dbReference type="ChEBI" id="CHEBI:78527"/>
        <dbReference type="ChEBI" id="CHEBI:456215"/>
        <dbReference type="EC" id="6.1.1.21"/>
    </reaction>
</comment>
<evidence type="ECO:0000256" key="1">
    <source>
        <dbReference type="ARBA" id="ARBA00008226"/>
    </source>
</evidence>
<name>A0ABS2NMU7_9FIRM</name>
<gene>
    <name evidence="9" type="ORF">JOC73_000408</name>
</gene>
<keyword evidence="10" id="KW-1185">Reference proteome</keyword>
<keyword evidence="5" id="KW-0648">Protein biosynthesis</keyword>
<evidence type="ECO:0000313" key="9">
    <source>
        <dbReference type="EMBL" id="MBM7613899.1"/>
    </source>
</evidence>
<dbReference type="SUPFAM" id="SSF55681">
    <property type="entry name" value="Class II aaRS and biotin synthetases"/>
    <property type="match status" value="1"/>
</dbReference>
<sequence>MKINTASAKGTFDIIPQDMNLREWMKKTIIDTYKKSGFEQIETPSIENLDLLTKSEGGENLNLLFKILKRGEKLDLSKENLNEDDLCDLGLRYDLTLPLSRFYTNNREHLPNPFKAIQTGWVWRAERPQKGRFRQFTQCDIDIMGEKSEIAEIELITTTARALQALSFKNFTVKINDRRLLKSVILSLGFKDEEVGSLCISLDKMDKVGMEGVKKELLAKDYDEDQVTKFLASLEDLKGLDEKTLAKYNIEEDVLQSLKNVIAVVKNQAKGQYDIEFDVTLIRGMGYYTGQIFEIVSNEFGSSIAGGGRYDKMIGRFQKEDVPAVGFSIGFERIFQMLKETNFEVPESVEKIALIFNTNEDINAVLEWANDLRSEGKIVSVFPKHKKFSKQMNNLQKQNFGFYGLCSNGEKEELTSLSQE</sequence>
<dbReference type="CDD" id="cd00773">
    <property type="entry name" value="HisRS-like_core"/>
    <property type="match status" value="1"/>
</dbReference>
<evidence type="ECO:0000256" key="4">
    <source>
        <dbReference type="ARBA" id="ARBA00022840"/>
    </source>
</evidence>
<dbReference type="PANTHER" id="PTHR11476:SF7">
    <property type="entry name" value="HISTIDINE--TRNA LIGASE"/>
    <property type="match status" value="1"/>
</dbReference>
<keyword evidence="3" id="KW-0547">Nucleotide-binding</keyword>
<evidence type="ECO:0000313" key="10">
    <source>
        <dbReference type="Proteomes" id="UP001314796"/>
    </source>
</evidence>
<dbReference type="Gene3D" id="3.30.930.10">
    <property type="entry name" value="Bira Bifunctional Protein, Domain 2"/>
    <property type="match status" value="1"/>
</dbReference>
<dbReference type="NCBIfam" id="TIGR00442">
    <property type="entry name" value="hisS"/>
    <property type="match status" value="1"/>
</dbReference>
<dbReference type="Proteomes" id="UP001314796">
    <property type="component" value="Unassembled WGS sequence"/>
</dbReference>
<dbReference type="RefSeq" id="WP_204400186.1">
    <property type="nucleotide sequence ID" value="NZ_JAFBEE010000002.1"/>
</dbReference>